<sequence length="147" mass="16574">MFKNKKIIIIILILIIFSAGAGFFILGEGGNKQIDKIAGLFIPTGKGKDEVKTENLDLEEMVLKLADEGVRYLKVSITVSYDSSYKDIEKNTPLIRDNIINCFMAKRADDFTADNLKNIKEEIKNTLNIQLGENVIQNIYFTNIVVQ</sequence>
<dbReference type="GO" id="GO:0071978">
    <property type="term" value="P:bacterial-type flagellum-dependent swarming motility"/>
    <property type="evidence" value="ECO:0007669"/>
    <property type="project" value="TreeGrafter"/>
</dbReference>
<evidence type="ECO:0000256" key="9">
    <source>
        <dbReference type="ARBA" id="ARBA00023136"/>
    </source>
</evidence>
<evidence type="ECO:0000256" key="6">
    <source>
        <dbReference type="ARBA" id="ARBA00022692"/>
    </source>
</evidence>
<keyword evidence="11" id="KW-0282">Flagellum</keyword>
<dbReference type="RefSeq" id="WP_009888088.1">
    <property type="nucleotide sequence ID" value="NC_013315.1"/>
</dbReference>
<evidence type="ECO:0000313" key="11">
    <source>
        <dbReference type="EMBL" id="CBA60550.1"/>
    </source>
</evidence>
<evidence type="ECO:0000256" key="3">
    <source>
        <dbReference type="ARBA" id="ARBA00008281"/>
    </source>
</evidence>
<dbReference type="HOGENOM" id="CLU_099018_2_0_9"/>
<evidence type="ECO:0000256" key="1">
    <source>
        <dbReference type="ARBA" id="ARBA00002254"/>
    </source>
</evidence>
<gene>
    <name evidence="11" type="primary">fliL</name>
    <name evidence="11" type="ordered locus">CD196_0275</name>
</gene>
<dbReference type="InterPro" id="IPR005503">
    <property type="entry name" value="FliL"/>
</dbReference>
<evidence type="ECO:0000256" key="5">
    <source>
        <dbReference type="ARBA" id="ARBA00022500"/>
    </source>
</evidence>
<keyword evidence="9 10" id="KW-0472">Membrane</keyword>
<keyword evidence="11" id="KW-0969">Cilium</keyword>
<keyword evidence="8 10" id="KW-1133">Transmembrane helix</keyword>
<keyword evidence="6 10" id="KW-0812">Transmembrane</keyword>
<comment type="subcellular location">
    <subcellularLocation>
        <location evidence="2">Cell membrane</location>
        <topology evidence="2">Single-pass membrane protein</topology>
    </subcellularLocation>
</comment>
<dbReference type="EMBL" id="FN538970">
    <property type="protein sequence ID" value="CBA60550.1"/>
    <property type="molecule type" value="Genomic_DNA"/>
</dbReference>
<evidence type="ECO:0000256" key="8">
    <source>
        <dbReference type="ARBA" id="ARBA00022989"/>
    </source>
</evidence>
<evidence type="ECO:0000256" key="7">
    <source>
        <dbReference type="ARBA" id="ARBA00022779"/>
    </source>
</evidence>
<dbReference type="Pfam" id="PF03748">
    <property type="entry name" value="FliL"/>
    <property type="match status" value="1"/>
</dbReference>
<feature type="transmembrane region" description="Helical" evidence="10">
    <location>
        <begin position="7"/>
        <end position="26"/>
    </location>
</feature>
<comment type="similarity">
    <text evidence="3 10">Belongs to the FliL family.</text>
</comment>
<evidence type="ECO:0000313" key="12">
    <source>
        <dbReference type="Proteomes" id="UP000002068"/>
    </source>
</evidence>
<proteinExistence type="inferred from homology"/>
<keyword evidence="7 10" id="KW-0283">Flagellar rotation</keyword>
<dbReference type="GO" id="GO:0009425">
    <property type="term" value="C:bacterial-type flagellum basal body"/>
    <property type="evidence" value="ECO:0007669"/>
    <property type="project" value="InterPro"/>
</dbReference>
<evidence type="ECO:0000256" key="2">
    <source>
        <dbReference type="ARBA" id="ARBA00004162"/>
    </source>
</evidence>
<dbReference type="Proteomes" id="UP000002068">
    <property type="component" value="Chromosome"/>
</dbReference>
<name>A0A0H3MYS4_CLODC</name>
<comment type="function">
    <text evidence="1 10">Controls the rotational direction of flagella during chemotaxis.</text>
</comment>
<dbReference type="GO" id="GO:0006935">
    <property type="term" value="P:chemotaxis"/>
    <property type="evidence" value="ECO:0007669"/>
    <property type="project" value="UniProtKB-KW"/>
</dbReference>
<evidence type="ECO:0000256" key="10">
    <source>
        <dbReference type="RuleBase" id="RU364125"/>
    </source>
</evidence>
<evidence type="ECO:0000256" key="4">
    <source>
        <dbReference type="ARBA" id="ARBA00022475"/>
    </source>
</evidence>
<keyword evidence="4 10" id="KW-1003">Cell membrane</keyword>
<dbReference type="PANTHER" id="PTHR35091">
    <property type="entry name" value="FLAGELLAR PROTEIN FLIL"/>
    <property type="match status" value="1"/>
</dbReference>
<dbReference type="PANTHER" id="PTHR35091:SF2">
    <property type="entry name" value="FLAGELLAR PROTEIN FLIL"/>
    <property type="match status" value="1"/>
</dbReference>
<keyword evidence="5 10" id="KW-0145">Chemotaxis</keyword>
<dbReference type="GeneID" id="66352813"/>
<protein>
    <recommendedName>
        <fullName evidence="10">Flagellar protein FliL</fullName>
    </recommendedName>
</protein>
<dbReference type="AlphaFoldDB" id="A0A0H3MYS4"/>
<reference evidence="11 12" key="1">
    <citation type="journal article" date="2009" name="Genome Biol.">
        <title>Comparative genome and phenotypic analysis of Clostridium difficile 027 strains provides insight into the evolution of a hypervirulent bacterium.</title>
        <authorList>
            <person name="Stabler R.A."/>
            <person name="He M."/>
            <person name="Dawson L."/>
            <person name="Martin M."/>
            <person name="Valiente E."/>
            <person name="Corton C."/>
            <person name="Lawley T.D."/>
            <person name="Sebaihia M."/>
            <person name="Quail M.A."/>
            <person name="Rose G."/>
            <person name="Gerding D.N."/>
            <person name="Gibert M."/>
            <person name="Popoff M.R."/>
            <person name="Parkhill J."/>
            <person name="Dougan G."/>
            <person name="Wren B.W."/>
        </authorList>
    </citation>
    <scope>NUCLEOTIDE SEQUENCE [LARGE SCALE GENOMIC DNA]</scope>
    <source>
        <strain evidence="11 12">CD196</strain>
    </source>
</reference>
<keyword evidence="11" id="KW-0966">Cell projection</keyword>
<accession>A0A0H3MYS4</accession>
<dbReference type="GO" id="GO:0005886">
    <property type="term" value="C:plasma membrane"/>
    <property type="evidence" value="ECO:0007669"/>
    <property type="project" value="UniProtKB-SubCell"/>
</dbReference>
<dbReference type="KEGG" id="cdc:CD196_0275"/>
<organism evidence="11 12">
    <name type="scientific">Clostridioides difficile (strain CD196)</name>
    <name type="common">Peptoclostridium difficile</name>
    <dbReference type="NCBI Taxonomy" id="645462"/>
    <lineage>
        <taxon>Bacteria</taxon>
        <taxon>Bacillati</taxon>
        <taxon>Bacillota</taxon>
        <taxon>Clostridia</taxon>
        <taxon>Peptostreptococcales</taxon>
        <taxon>Peptostreptococcaceae</taxon>
        <taxon>Clostridioides</taxon>
    </lineage>
</organism>